<dbReference type="Proteomes" id="UP001299046">
    <property type="component" value="Unassembled WGS sequence"/>
</dbReference>
<organism evidence="2 3">
    <name type="scientific">[Mycobacterium] zoologicum</name>
    <dbReference type="NCBI Taxonomy" id="2872311"/>
    <lineage>
        <taxon>Bacteria</taxon>
        <taxon>Bacillati</taxon>
        <taxon>Actinomycetota</taxon>
        <taxon>Actinomycetes</taxon>
        <taxon>Mycobacteriales</taxon>
        <taxon>Mycobacteriaceae</taxon>
        <taxon>Mycolicibacter</taxon>
    </lineage>
</organism>
<feature type="domain" description="DNA ligase D polymerase" evidence="1">
    <location>
        <begin position="26"/>
        <end position="280"/>
    </location>
</feature>
<keyword evidence="2" id="KW-0436">Ligase</keyword>
<proteinExistence type="predicted"/>
<dbReference type="EC" id="6.5.1.1" evidence="2"/>
<evidence type="ECO:0000259" key="1">
    <source>
        <dbReference type="Pfam" id="PF21686"/>
    </source>
</evidence>
<dbReference type="Gene3D" id="3.90.920.10">
    <property type="entry name" value="DNA primase, PRIM domain"/>
    <property type="match status" value="1"/>
</dbReference>
<reference evidence="2 3" key="1">
    <citation type="submission" date="2023-12" db="EMBL/GenBank/DDBJ databases">
        <title>Description of new species of Mycobacterium terrae complex isolated from sewage at the Sao Paulo Zoological Park Foundation in Brazil.</title>
        <authorList>
            <person name="Romagnoli C.L."/>
            <person name="Conceicao E.C."/>
            <person name="Machado E."/>
            <person name="Barreto L.B.P.F."/>
            <person name="Sharma A."/>
            <person name="Silva N.M."/>
            <person name="Marques L.E."/>
            <person name="Juliana M.A."/>
            <person name="Lourenco M.C.S."/>
            <person name="Digiampietri L.A."/>
            <person name="Suffys P.N."/>
            <person name="Viana-Niero C."/>
        </authorList>
    </citation>
    <scope>NUCLEOTIDE SEQUENCE [LARGE SCALE GENOMIC DNA]</scope>
    <source>
        <strain evidence="2 3">MYC123</strain>
    </source>
</reference>
<dbReference type="PANTHER" id="PTHR42705">
    <property type="entry name" value="BIFUNCTIONAL NON-HOMOLOGOUS END JOINING PROTEIN LIGD"/>
    <property type="match status" value="1"/>
</dbReference>
<gene>
    <name evidence="2" type="primary">ligD</name>
    <name evidence="2" type="ORF">KV112_03290</name>
</gene>
<name>A0ABU5YFE8_9MYCO</name>
<sequence>MMKPDVAITHPDRVLFPASATHAALTKNDLVDYYREIAPVMVPHLDGRPLTLTRFPGGIEEEGFIQQNFATSLPDWIDRAEVARKSGTGTVVHPVVRRREALVWAANQDCVTLHSWLSRKPHLDVPNRLVFDLDPAGDDFAVLRDTARAIAEVLRALELTPYVQTTGSRGLHVVAPVRGSADFDTAREFARAVAQVIVDDDPAHRTSEIRKSGRGGRLYVDVMRNVYGQTAVAPYSVRARPGAPVATPLEWDELEDRGMRSDLFTLRDVSKRMVERDDPWAGMGRHARSLARAMRRSGLEGFGPR</sequence>
<comment type="caution">
    <text evidence="2">The sequence shown here is derived from an EMBL/GenBank/DDBJ whole genome shotgun (WGS) entry which is preliminary data.</text>
</comment>
<evidence type="ECO:0000313" key="2">
    <source>
        <dbReference type="EMBL" id="MEB3048769.1"/>
    </source>
</evidence>
<protein>
    <submittedName>
        <fullName evidence="2">Non-homologous end-joining DNA ligase</fullName>
        <ecNumber evidence="2">6.5.1.1</ecNumber>
    </submittedName>
</protein>
<dbReference type="NCBIfam" id="TIGR02778">
    <property type="entry name" value="ligD_pol"/>
    <property type="match status" value="1"/>
</dbReference>
<dbReference type="PANTHER" id="PTHR42705:SF2">
    <property type="entry name" value="BIFUNCTIONAL NON-HOMOLOGOUS END JOINING PROTEIN LIGD"/>
    <property type="match status" value="1"/>
</dbReference>
<dbReference type="InterPro" id="IPR014145">
    <property type="entry name" value="LigD_pol_dom"/>
</dbReference>
<dbReference type="GO" id="GO:0003910">
    <property type="term" value="F:DNA ligase (ATP) activity"/>
    <property type="evidence" value="ECO:0007669"/>
    <property type="project" value="UniProtKB-EC"/>
</dbReference>
<dbReference type="Pfam" id="PF21686">
    <property type="entry name" value="LigD_Prim-Pol"/>
    <property type="match status" value="1"/>
</dbReference>
<evidence type="ECO:0000313" key="3">
    <source>
        <dbReference type="Proteomes" id="UP001299046"/>
    </source>
</evidence>
<dbReference type="RefSeq" id="WP_224865912.1">
    <property type="nucleotide sequence ID" value="NZ_JAYJJT010000003.1"/>
</dbReference>
<keyword evidence="3" id="KW-1185">Reference proteome</keyword>
<dbReference type="InterPro" id="IPR052171">
    <property type="entry name" value="NHEJ_LigD"/>
</dbReference>
<dbReference type="CDD" id="cd04861">
    <property type="entry name" value="LigD_Pol_like"/>
    <property type="match status" value="1"/>
</dbReference>
<dbReference type="EMBL" id="JAYJJT010000003">
    <property type="protein sequence ID" value="MEB3048769.1"/>
    <property type="molecule type" value="Genomic_DNA"/>
</dbReference>
<accession>A0ABU5YFE8</accession>